<protein>
    <submittedName>
        <fullName evidence="1">Uncharacterized protein</fullName>
    </submittedName>
</protein>
<accession>A0A8J6Y797</accession>
<name>A0A8J6Y797_9BACT</name>
<proteinExistence type="predicted"/>
<dbReference type="EMBL" id="JACXWD010000141">
    <property type="protein sequence ID" value="MBD3869639.1"/>
    <property type="molecule type" value="Genomic_DNA"/>
</dbReference>
<gene>
    <name evidence="1" type="ORF">IFK94_16075</name>
</gene>
<reference evidence="1 2" key="1">
    <citation type="submission" date="2020-08" db="EMBL/GenBank/DDBJ databases">
        <title>Acidobacteriota in marine sediments use diverse sulfur dissimilation pathways.</title>
        <authorList>
            <person name="Wasmund K."/>
        </authorList>
    </citation>
    <scope>NUCLEOTIDE SEQUENCE [LARGE SCALE GENOMIC DNA]</scope>
    <source>
        <strain evidence="1">MAG AM4</strain>
    </source>
</reference>
<organism evidence="1 2">
    <name type="scientific">Candidatus Polarisedimenticola svalbardensis</name>
    <dbReference type="NCBI Taxonomy" id="2886004"/>
    <lineage>
        <taxon>Bacteria</taxon>
        <taxon>Pseudomonadati</taxon>
        <taxon>Acidobacteriota</taxon>
        <taxon>Candidatus Polarisedimenticolia</taxon>
        <taxon>Candidatus Polarisedimenticolales</taxon>
        <taxon>Candidatus Polarisedimenticolaceae</taxon>
        <taxon>Candidatus Polarisedimenticola</taxon>
    </lineage>
</organism>
<evidence type="ECO:0000313" key="2">
    <source>
        <dbReference type="Proteomes" id="UP000648239"/>
    </source>
</evidence>
<evidence type="ECO:0000313" key="1">
    <source>
        <dbReference type="EMBL" id="MBD3869639.1"/>
    </source>
</evidence>
<comment type="caution">
    <text evidence="1">The sequence shown here is derived from an EMBL/GenBank/DDBJ whole genome shotgun (WGS) entry which is preliminary data.</text>
</comment>
<sequence>MKKTITTRTRKRIRSVRTLRSDLYALAEEISQDPTLQARLVLAEPRISEERVEDERKIAAQLFHPDLIDRIEIVYGGPEPLPDPSGTIPLRRPDYEFEITKLLLLQHLLRSGPVTTRWLMETAGCSYPTAAKALSRLSPFIHRKSDRRVELSRFPREAWDELLITARSSRSTVFFVDRSGQPRSPSELLKRLGEHHRTRIAVGGTAGVRHRYPGLDLSADPRLDLIVHCPDNQMDLGFVRELDPALEQVERKTTEASLVVHALRRNQALFEPDTISWADAVECLLDLHALGLQRQAVEFRQYLKEGRSDP</sequence>
<dbReference type="AlphaFoldDB" id="A0A8J6Y797"/>
<dbReference type="Proteomes" id="UP000648239">
    <property type="component" value="Unassembled WGS sequence"/>
</dbReference>